<reference evidence="1 2" key="1">
    <citation type="submission" date="2019-02" db="EMBL/GenBank/DDBJ databases">
        <title>Genome of a new Bacteroidetes strain.</title>
        <authorList>
            <person name="Pitt A."/>
        </authorList>
    </citation>
    <scope>NUCLEOTIDE SEQUENCE [LARGE SCALE GENOMIC DNA]</scope>
    <source>
        <strain evidence="1 2">50C-KIRBA</strain>
    </source>
</reference>
<sequence>MNVVEVSTSKIYPIEVLPVESEDYKLLSKTRYFFNWEEEKTQETYKLVIKGQDDILGLISLERIPSEWRIHIRLLCVSLENRGERKIYENIAGNLIAFVSKIAVIEFGEFACVSLRPKSSIAPHYITKYNMNVTGVTLSLEVPEILDLINRYEHGE</sequence>
<dbReference type="EMBL" id="SEWW01000001">
    <property type="protein sequence ID" value="NGZ42860.1"/>
    <property type="molecule type" value="Genomic_DNA"/>
</dbReference>
<evidence type="ECO:0000313" key="2">
    <source>
        <dbReference type="Proteomes" id="UP001318301"/>
    </source>
</evidence>
<keyword evidence="2" id="KW-1185">Reference proteome</keyword>
<name>A0ABX0ET30_9BACT</name>
<comment type="caution">
    <text evidence="1">The sequence shown here is derived from an EMBL/GenBank/DDBJ whole genome shotgun (WGS) entry which is preliminary data.</text>
</comment>
<accession>A0ABX0ET30</accession>
<proteinExistence type="predicted"/>
<organism evidence="1 2">
    <name type="scientific">Aquirufa beregesia</name>
    <dbReference type="NCBI Taxonomy" id="2516556"/>
    <lineage>
        <taxon>Bacteria</taxon>
        <taxon>Pseudomonadati</taxon>
        <taxon>Bacteroidota</taxon>
        <taxon>Cytophagia</taxon>
        <taxon>Cytophagales</taxon>
        <taxon>Flectobacillaceae</taxon>
        <taxon>Aquirufa</taxon>
    </lineage>
</organism>
<evidence type="ECO:0000313" key="1">
    <source>
        <dbReference type="EMBL" id="NGZ42860.1"/>
    </source>
</evidence>
<protein>
    <submittedName>
        <fullName evidence="1">N-acetyltransferase</fullName>
    </submittedName>
</protein>
<gene>
    <name evidence="1" type="ORF">EWU23_00045</name>
</gene>
<dbReference type="Proteomes" id="UP001318301">
    <property type="component" value="Unassembled WGS sequence"/>
</dbReference>